<dbReference type="SUPFAM" id="SSF64397">
    <property type="entry name" value="Hsp33 domain"/>
    <property type="match status" value="1"/>
</dbReference>
<dbReference type="GO" id="GO:0044183">
    <property type="term" value="F:protein folding chaperone"/>
    <property type="evidence" value="ECO:0007669"/>
    <property type="project" value="TreeGrafter"/>
</dbReference>
<keyword evidence="3 6" id="KW-1015">Disulfide bond</keyword>
<dbReference type="Gene3D" id="3.55.30.10">
    <property type="entry name" value="Hsp33 domain"/>
    <property type="match status" value="1"/>
</dbReference>
<dbReference type="Proteomes" id="UP001138768">
    <property type="component" value="Unassembled WGS sequence"/>
</dbReference>
<gene>
    <name evidence="6" type="primary">hslO</name>
    <name evidence="7" type="ORF">CKO42_01880</name>
</gene>
<evidence type="ECO:0000256" key="6">
    <source>
        <dbReference type="HAMAP-Rule" id="MF_00117"/>
    </source>
</evidence>
<evidence type="ECO:0000256" key="3">
    <source>
        <dbReference type="ARBA" id="ARBA00023157"/>
    </source>
</evidence>
<reference evidence="7 8" key="1">
    <citation type="journal article" date="2020" name="Microorganisms">
        <title>Osmotic Adaptation and Compatible Solute Biosynthesis of Phototrophic Bacteria as Revealed from Genome Analyses.</title>
        <authorList>
            <person name="Imhoff J.F."/>
            <person name="Rahn T."/>
            <person name="Kunzel S."/>
            <person name="Keller A."/>
            <person name="Neulinger S.C."/>
        </authorList>
    </citation>
    <scope>NUCLEOTIDE SEQUENCE [LARGE SCALE GENOMIC DNA]</scope>
    <source>
        <strain evidence="7 8">DSM 25653</strain>
    </source>
</reference>
<comment type="function">
    <text evidence="6">Redox regulated molecular chaperone. Protects both thermally unfolding and oxidatively damaged proteins from irreversible aggregation. Plays an important role in the bacterial defense system toward oxidative stress.</text>
</comment>
<dbReference type="PIRSF" id="PIRSF005261">
    <property type="entry name" value="Heat_shock_Hsp33"/>
    <property type="match status" value="1"/>
</dbReference>
<feature type="disulfide bond" description="Redox-active" evidence="6">
    <location>
        <begin position="259"/>
        <end position="262"/>
    </location>
</feature>
<evidence type="ECO:0000313" key="7">
    <source>
        <dbReference type="EMBL" id="MBK1617218.1"/>
    </source>
</evidence>
<dbReference type="Pfam" id="PF01430">
    <property type="entry name" value="HSP33"/>
    <property type="match status" value="1"/>
</dbReference>
<dbReference type="SUPFAM" id="SSF118352">
    <property type="entry name" value="HSP33 redox switch-like"/>
    <property type="match status" value="1"/>
</dbReference>
<dbReference type="InterPro" id="IPR000397">
    <property type="entry name" value="Heat_shock_Hsp33"/>
</dbReference>
<dbReference type="Gene3D" id="3.90.1280.10">
    <property type="entry name" value="HSP33 redox switch-like"/>
    <property type="match status" value="1"/>
</dbReference>
<dbReference type="GO" id="GO:0051082">
    <property type="term" value="F:unfolded protein binding"/>
    <property type="evidence" value="ECO:0007669"/>
    <property type="project" value="UniProtKB-UniRule"/>
</dbReference>
<comment type="subcellular location">
    <subcellularLocation>
        <location evidence="6">Cytoplasm</location>
    </subcellularLocation>
</comment>
<dbReference type="InterPro" id="IPR023212">
    <property type="entry name" value="Hsp33_helix_hairpin_bin_dom_sf"/>
</dbReference>
<organism evidence="7 8">
    <name type="scientific">Lamprobacter modestohalophilus</name>
    <dbReference type="NCBI Taxonomy" id="1064514"/>
    <lineage>
        <taxon>Bacteria</taxon>
        <taxon>Pseudomonadati</taxon>
        <taxon>Pseudomonadota</taxon>
        <taxon>Gammaproteobacteria</taxon>
        <taxon>Chromatiales</taxon>
        <taxon>Chromatiaceae</taxon>
        <taxon>Lamprobacter</taxon>
    </lineage>
</organism>
<feature type="disulfide bond" description="Redox-active" evidence="6">
    <location>
        <begin position="226"/>
        <end position="228"/>
    </location>
</feature>
<dbReference type="EMBL" id="NRRY01000002">
    <property type="protein sequence ID" value="MBK1617218.1"/>
    <property type="molecule type" value="Genomic_DNA"/>
</dbReference>
<keyword evidence="5 6" id="KW-0676">Redox-active center</keyword>
<dbReference type="InterPro" id="IPR016154">
    <property type="entry name" value="Heat_shock_Hsp33_C"/>
</dbReference>
<protein>
    <recommendedName>
        <fullName evidence="6">33 kDa chaperonin</fullName>
    </recommendedName>
    <alternativeName>
        <fullName evidence="6">Heat shock protein 33 homolog</fullName>
        <shortName evidence="6">HSP33</shortName>
    </alternativeName>
</protein>
<comment type="caution">
    <text evidence="7">The sequence shown here is derived from an EMBL/GenBank/DDBJ whole genome shotgun (WGS) entry which is preliminary data.</text>
</comment>
<comment type="PTM">
    <text evidence="6">Under oxidizing conditions two disulfide bonds are formed involving the reactive cysteines. Under reducing conditions zinc is bound to the reactive cysteines and the protein is inactive.</text>
</comment>
<dbReference type="GO" id="GO:0042026">
    <property type="term" value="P:protein refolding"/>
    <property type="evidence" value="ECO:0007669"/>
    <property type="project" value="TreeGrafter"/>
</dbReference>
<dbReference type="CDD" id="cd00498">
    <property type="entry name" value="Hsp33"/>
    <property type="match status" value="1"/>
</dbReference>
<keyword evidence="8" id="KW-1185">Reference proteome</keyword>
<evidence type="ECO:0000256" key="4">
    <source>
        <dbReference type="ARBA" id="ARBA00023186"/>
    </source>
</evidence>
<dbReference type="PANTHER" id="PTHR30111:SF1">
    <property type="entry name" value="33 KDA CHAPERONIN"/>
    <property type="match status" value="1"/>
</dbReference>
<dbReference type="HAMAP" id="MF_00117">
    <property type="entry name" value="HslO"/>
    <property type="match status" value="1"/>
</dbReference>
<dbReference type="InterPro" id="IPR016153">
    <property type="entry name" value="Heat_shock_Hsp33_N"/>
</dbReference>
<evidence type="ECO:0000256" key="1">
    <source>
        <dbReference type="ARBA" id="ARBA00022490"/>
    </source>
</evidence>
<keyword evidence="2 6" id="KW-0862">Zinc</keyword>
<keyword evidence="1 6" id="KW-0963">Cytoplasm</keyword>
<dbReference type="GO" id="GO:0005737">
    <property type="term" value="C:cytoplasm"/>
    <property type="evidence" value="ECO:0007669"/>
    <property type="project" value="UniProtKB-SubCell"/>
</dbReference>
<sequence>MLSETDSLHRFVFERSRVRGELVRLDAAWQAVLERHTYPAAVKQPLGEALVSVLLLTATLKLEGSLILQAQGEGPIRTLVAQATHEGTVRGLARWEGEIEAGDLQALFGKGQLVLTINAKNRDRYQGIVPLEGAGIGAALEGYFASSEQLPSRFWLAVSDKRAAGLMLQRLPGPTDDEDDWNRTVMLADTVQPRELLQQSTPDLLRRLFHEESLRLFEPEPVAFRCGCSRTRVADNLRALGRDEVDDIIAQQGLIEVTCEFCNRGYRFDAVDARSLFTGVVNATTPPAQH</sequence>
<dbReference type="NCBIfam" id="NF001033">
    <property type="entry name" value="PRK00114.1"/>
    <property type="match status" value="1"/>
</dbReference>
<keyword evidence="4 6" id="KW-0143">Chaperone</keyword>
<name>A0A9X1B2B1_9GAMM</name>
<accession>A0A9X1B2B1</accession>
<evidence type="ECO:0000256" key="2">
    <source>
        <dbReference type="ARBA" id="ARBA00022833"/>
    </source>
</evidence>
<dbReference type="AlphaFoldDB" id="A0A9X1B2B1"/>
<dbReference type="Gene3D" id="1.10.287.480">
    <property type="entry name" value="helix hairpin bin"/>
    <property type="match status" value="1"/>
</dbReference>
<proteinExistence type="inferred from homology"/>
<evidence type="ECO:0000313" key="8">
    <source>
        <dbReference type="Proteomes" id="UP001138768"/>
    </source>
</evidence>
<evidence type="ECO:0000256" key="5">
    <source>
        <dbReference type="ARBA" id="ARBA00023284"/>
    </source>
</evidence>
<comment type="similarity">
    <text evidence="6">Belongs to the HSP33 family.</text>
</comment>
<dbReference type="PANTHER" id="PTHR30111">
    <property type="entry name" value="33 KDA CHAPERONIN"/>
    <property type="match status" value="1"/>
</dbReference>